<evidence type="ECO:0000313" key="2">
    <source>
        <dbReference type="EMBL" id="MDR7665077.1"/>
    </source>
</evidence>
<feature type="transmembrane region" description="Helical" evidence="1">
    <location>
        <begin position="426"/>
        <end position="445"/>
    </location>
</feature>
<organism evidence="2 3">
    <name type="scientific">Methanosarcina baikalica</name>
    <dbReference type="NCBI Taxonomy" id="3073890"/>
    <lineage>
        <taxon>Archaea</taxon>
        <taxon>Methanobacteriati</taxon>
        <taxon>Methanobacteriota</taxon>
        <taxon>Stenosarchaea group</taxon>
        <taxon>Methanomicrobia</taxon>
        <taxon>Methanosarcinales</taxon>
        <taxon>Methanosarcinaceae</taxon>
        <taxon>Methanosarcina</taxon>
    </lineage>
</organism>
<keyword evidence="1" id="KW-0472">Membrane</keyword>
<keyword evidence="3" id="KW-1185">Reference proteome</keyword>
<evidence type="ECO:0000313" key="3">
    <source>
        <dbReference type="Proteomes" id="UP001246244"/>
    </source>
</evidence>
<feature type="transmembrane region" description="Helical" evidence="1">
    <location>
        <begin position="131"/>
        <end position="152"/>
    </location>
</feature>
<dbReference type="Proteomes" id="UP001246244">
    <property type="component" value="Unassembled WGS sequence"/>
</dbReference>
<protein>
    <recommendedName>
        <fullName evidence="4">Glycosyltransferase RgtA/B/C/D-like domain-containing protein</fullName>
    </recommendedName>
</protein>
<name>A0ABU2CZA8_9EURY</name>
<feature type="transmembrane region" description="Helical" evidence="1">
    <location>
        <begin position="74"/>
        <end position="93"/>
    </location>
</feature>
<feature type="transmembrane region" description="Helical" evidence="1">
    <location>
        <begin position="99"/>
        <end position="119"/>
    </location>
</feature>
<gene>
    <name evidence="2" type="ORF">RG963_04580</name>
</gene>
<feature type="transmembrane region" description="Helical" evidence="1">
    <location>
        <begin position="201"/>
        <end position="220"/>
    </location>
</feature>
<feature type="transmembrane region" description="Helical" evidence="1">
    <location>
        <begin position="12"/>
        <end position="31"/>
    </location>
</feature>
<feature type="transmembrane region" description="Helical" evidence="1">
    <location>
        <begin position="393"/>
        <end position="414"/>
    </location>
</feature>
<feature type="transmembrane region" description="Helical" evidence="1">
    <location>
        <begin position="484"/>
        <end position="502"/>
    </location>
</feature>
<keyword evidence="1" id="KW-0812">Transmembrane</keyword>
<evidence type="ECO:0008006" key="4">
    <source>
        <dbReference type="Google" id="ProtNLM"/>
    </source>
</evidence>
<sequence length="628" mass="72082">MILSTYFKKLDSLLAAIGVILGVLIALLYLVSPTIHLFSIGMALTLSCSLYLIIIYSQFPAYSLQHITKNGKKLLDITFLLLFSLSLIITHNLEYRPLVYFLLYSLCAGSIAVSIYFSNTKIDYFIQYLKIILLSFNIKYSIFNLAGFIPGVDPWTHAKMNSLLSQTGNIGVLYDKEIYFPIMHIQTVIMELLTNTSLRDASNFAIIIPFVFASSFVYLVSKDLLGHRAGLFAMLLVNISDYHIYWGSSPQTTSYGLILYYLLVYILVKSYFLNCNYKWVAISILLSFILIITHAVSSFIFLITTASLFLGTIFYNFLYKEWKISKLKNISLITAIMLLQQWFIAIYSTDGRPFFDVIVSTLYFYITGHAEFLNRPETISAFSATMPPFLERFADICGFSLFLFFGIIGSLFCLSDKHRSRDIFSFIFVLTVLFSINFSFPLFGIRNIMPSRWFAFEYLFLSTLASFSILKLSTYFKSRKLRPIFVAVVFISIAFFMSTSTISNLDSPLWLKTETVSTTYTLGEVRGAETLSKFGNNFLSDYRFGETVISLYFEKKCIILDSNENLGHGNIFIWRSHMEQRPIGRYTLLKGYYKPIVSTIVLGKDFHSKLTKYNKIYYNKDISAYYIP</sequence>
<feature type="transmembrane region" description="Helical" evidence="1">
    <location>
        <begin position="275"/>
        <end position="293"/>
    </location>
</feature>
<keyword evidence="1" id="KW-1133">Transmembrane helix</keyword>
<feature type="transmembrane region" description="Helical" evidence="1">
    <location>
        <begin position="252"/>
        <end position="268"/>
    </location>
</feature>
<evidence type="ECO:0000256" key="1">
    <source>
        <dbReference type="SAM" id="Phobius"/>
    </source>
</evidence>
<dbReference type="RefSeq" id="WP_310575105.1">
    <property type="nucleotide sequence ID" value="NZ_JAVKPK010000013.1"/>
</dbReference>
<feature type="transmembrane region" description="Helical" evidence="1">
    <location>
        <begin position="299"/>
        <end position="318"/>
    </location>
</feature>
<feature type="transmembrane region" description="Helical" evidence="1">
    <location>
        <begin position="451"/>
        <end position="472"/>
    </location>
</feature>
<comment type="caution">
    <text evidence="2">The sequence shown here is derived from an EMBL/GenBank/DDBJ whole genome shotgun (WGS) entry which is preliminary data.</text>
</comment>
<accession>A0ABU2CZA8</accession>
<feature type="transmembrane region" description="Helical" evidence="1">
    <location>
        <begin position="37"/>
        <end position="62"/>
    </location>
</feature>
<dbReference type="EMBL" id="JAVKPK010000013">
    <property type="protein sequence ID" value="MDR7665077.1"/>
    <property type="molecule type" value="Genomic_DNA"/>
</dbReference>
<proteinExistence type="predicted"/>
<feature type="transmembrane region" description="Helical" evidence="1">
    <location>
        <begin position="330"/>
        <end position="347"/>
    </location>
</feature>
<reference evidence="3" key="1">
    <citation type="submission" date="2023-07" db="EMBL/GenBank/DDBJ databases">
        <title>Whole-genome sequencing of a new Methanosarcina sp. Z-7115.</title>
        <authorList>
            <person name="Zhilina T.N."/>
            <person name="Merkel A.Y."/>
        </authorList>
    </citation>
    <scope>NUCLEOTIDE SEQUENCE [LARGE SCALE GENOMIC DNA]</scope>
    <source>
        <strain evidence="3">Z-7115</strain>
    </source>
</reference>
<feature type="transmembrane region" description="Helical" evidence="1">
    <location>
        <begin position="229"/>
        <end position="246"/>
    </location>
</feature>